<gene>
    <name evidence="1" type="ORF">niasHT_019168</name>
</gene>
<dbReference type="EMBL" id="JBICBT010000463">
    <property type="protein sequence ID" value="KAL3112842.1"/>
    <property type="molecule type" value="Genomic_DNA"/>
</dbReference>
<dbReference type="AlphaFoldDB" id="A0ABD2LD63"/>
<proteinExistence type="predicted"/>
<accession>A0ABD2LD63</accession>
<reference evidence="1 2" key="1">
    <citation type="submission" date="2024-10" db="EMBL/GenBank/DDBJ databases">
        <authorList>
            <person name="Kim D."/>
        </authorList>
    </citation>
    <scope>NUCLEOTIDE SEQUENCE [LARGE SCALE GENOMIC DNA]</scope>
    <source>
        <strain evidence="1">BH-2024</strain>
    </source>
</reference>
<evidence type="ECO:0000313" key="2">
    <source>
        <dbReference type="Proteomes" id="UP001620626"/>
    </source>
</evidence>
<protein>
    <submittedName>
        <fullName evidence="1">Uncharacterized protein</fullName>
    </submittedName>
</protein>
<name>A0ABD2LD63_9BILA</name>
<keyword evidence="2" id="KW-1185">Reference proteome</keyword>
<evidence type="ECO:0000313" key="1">
    <source>
        <dbReference type="EMBL" id="KAL3112842.1"/>
    </source>
</evidence>
<sequence length="120" mass="12952">MTPAHSRPPIFLASPSSKRGLSDLIGGLGDANRSIGPRGSIGLAADGPQLSIVGPEEHADKWKKMMSEWKPSPLPPSLPYPPAYHFAGVHPLKIRYPPPMSLRSLPRVSPSIRSLSSEIR</sequence>
<comment type="caution">
    <text evidence="1">The sequence shown here is derived from an EMBL/GenBank/DDBJ whole genome shotgun (WGS) entry which is preliminary data.</text>
</comment>
<dbReference type="Proteomes" id="UP001620626">
    <property type="component" value="Unassembled WGS sequence"/>
</dbReference>
<organism evidence="1 2">
    <name type="scientific">Heterodera trifolii</name>
    <dbReference type="NCBI Taxonomy" id="157864"/>
    <lineage>
        <taxon>Eukaryota</taxon>
        <taxon>Metazoa</taxon>
        <taxon>Ecdysozoa</taxon>
        <taxon>Nematoda</taxon>
        <taxon>Chromadorea</taxon>
        <taxon>Rhabditida</taxon>
        <taxon>Tylenchina</taxon>
        <taxon>Tylenchomorpha</taxon>
        <taxon>Tylenchoidea</taxon>
        <taxon>Heteroderidae</taxon>
        <taxon>Heteroderinae</taxon>
        <taxon>Heterodera</taxon>
    </lineage>
</organism>